<comment type="caution">
    <text evidence="5">The sequence shown here is derived from an EMBL/GenBank/DDBJ whole genome shotgun (WGS) entry which is preliminary data.</text>
</comment>
<dbReference type="AlphaFoldDB" id="A0A098RZ02"/>
<dbReference type="EMBL" id="JPOS01000090">
    <property type="protein sequence ID" value="KGE85324.1"/>
    <property type="molecule type" value="Genomic_DNA"/>
</dbReference>
<evidence type="ECO:0000256" key="2">
    <source>
        <dbReference type="ARBA" id="ARBA00023125"/>
    </source>
</evidence>
<dbReference type="Pfam" id="PF01638">
    <property type="entry name" value="HxlR"/>
    <property type="match status" value="1"/>
</dbReference>
<evidence type="ECO:0000313" key="6">
    <source>
        <dbReference type="Proteomes" id="UP000029736"/>
    </source>
</evidence>
<evidence type="ECO:0000256" key="1">
    <source>
        <dbReference type="ARBA" id="ARBA00023015"/>
    </source>
</evidence>
<dbReference type="PANTHER" id="PTHR33204:SF29">
    <property type="entry name" value="TRANSCRIPTIONAL REGULATOR"/>
    <property type="match status" value="1"/>
</dbReference>
<dbReference type="GO" id="GO:0003677">
    <property type="term" value="F:DNA binding"/>
    <property type="evidence" value="ECO:0007669"/>
    <property type="project" value="UniProtKB-KW"/>
</dbReference>
<evidence type="ECO:0000313" key="5">
    <source>
        <dbReference type="EMBL" id="KGE85324.1"/>
    </source>
</evidence>
<dbReference type="GO" id="GO:0006355">
    <property type="term" value="P:regulation of DNA-templated transcription"/>
    <property type="evidence" value="ECO:0007669"/>
    <property type="project" value="UniProtKB-ARBA"/>
</dbReference>
<dbReference type="CDD" id="cd00090">
    <property type="entry name" value="HTH_ARSR"/>
    <property type="match status" value="1"/>
</dbReference>
<gene>
    <name evidence="5" type="ORF">IX84_27860</name>
</gene>
<proteinExistence type="predicted"/>
<keyword evidence="6" id="KW-1185">Reference proteome</keyword>
<dbReference type="PROSITE" id="PS51118">
    <property type="entry name" value="HTH_HXLR"/>
    <property type="match status" value="1"/>
</dbReference>
<dbReference type="Gene3D" id="1.10.10.10">
    <property type="entry name" value="Winged helix-like DNA-binding domain superfamily/Winged helix DNA-binding domain"/>
    <property type="match status" value="1"/>
</dbReference>
<keyword evidence="1" id="KW-0805">Transcription regulation</keyword>
<evidence type="ECO:0000256" key="3">
    <source>
        <dbReference type="ARBA" id="ARBA00023163"/>
    </source>
</evidence>
<sequence>MEERKVTSTNYENEQELLQCPVTYTLSIIGGRWKAAIIWQLSEGPVRFGTLRDRVGKVSDRILSKQLKELQEDGLVCRDAYPEVPPRVEYRLTEKGQSLEPVLEGILKWGLANRGA</sequence>
<dbReference type="PANTHER" id="PTHR33204">
    <property type="entry name" value="TRANSCRIPTIONAL REGULATOR, MARR FAMILY"/>
    <property type="match status" value="1"/>
</dbReference>
<dbReference type="Proteomes" id="UP000029736">
    <property type="component" value="Unassembled WGS sequence"/>
</dbReference>
<evidence type="ECO:0000259" key="4">
    <source>
        <dbReference type="PROSITE" id="PS51118"/>
    </source>
</evidence>
<dbReference type="STRING" id="1524460.IX84_27860"/>
<dbReference type="SUPFAM" id="SSF46785">
    <property type="entry name" value="Winged helix' DNA-binding domain"/>
    <property type="match status" value="1"/>
</dbReference>
<dbReference type="OrthoDB" id="9797599at2"/>
<organism evidence="5 6">
    <name type="scientific">Phaeodactylibacter xiamenensis</name>
    <dbReference type="NCBI Taxonomy" id="1524460"/>
    <lineage>
        <taxon>Bacteria</taxon>
        <taxon>Pseudomonadati</taxon>
        <taxon>Bacteroidota</taxon>
        <taxon>Saprospiria</taxon>
        <taxon>Saprospirales</taxon>
        <taxon>Haliscomenobacteraceae</taxon>
        <taxon>Phaeodactylibacter</taxon>
    </lineage>
</organism>
<dbReference type="RefSeq" id="WP_044228371.1">
    <property type="nucleotide sequence ID" value="NZ_JBKAGJ010000004.1"/>
</dbReference>
<keyword evidence="3" id="KW-0804">Transcription</keyword>
<dbReference type="InterPro" id="IPR036390">
    <property type="entry name" value="WH_DNA-bd_sf"/>
</dbReference>
<protein>
    <recommendedName>
        <fullName evidence="4">HTH hxlR-type domain-containing protein</fullName>
    </recommendedName>
</protein>
<dbReference type="InterPro" id="IPR002577">
    <property type="entry name" value="HTH_HxlR"/>
</dbReference>
<dbReference type="InterPro" id="IPR036388">
    <property type="entry name" value="WH-like_DNA-bd_sf"/>
</dbReference>
<feature type="domain" description="HTH hxlR-type" evidence="4">
    <location>
        <begin position="20"/>
        <end position="116"/>
    </location>
</feature>
<name>A0A098RZ02_9BACT</name>
<dbReference type="InterPro" id="IPR011991">
    <property type="entry name" value="ArsR-like_HTH"/>
</dbReference>
<reference evidence="5 6" key="1">
    <citation type="journal article" date="2014" name="Int. J. Syst. Evol. Microbiol.">
        <title>Phaeodactylibacter xiamenensis gen. nov., sp. nov., a member of the family Saprospiraceae isolated from the marine alga Phaeodactylum tricornutum.</title>
        <authorList>
            <person name="Chen Z.Jr."/>
            <person name="Lei X."/>
            <person name="Lai Q."/>
            <person name="Li Y."/>
            <person name="Zhang B."/>
            <person name="Zhang J."/>
            <person name="Zhang H."/>
            <person name="Yang L."/>
            <person name="Zheng W."/>
            <person name="Tian Y."/>
            <person name="Yu Z."/>
            <person name="Xu H.Jr."/>
            <person name="Zheng T."/>
        </authorList>
    </citation>
    <scope>NUCLEOTIDE SEQUENCE [LARGE SCALE GENOMIC DNA]</scope>
    <source>
        <strain evidence="5 6">KD52</strain>
    </source>
</reference>
<keyword evidence="2" id="KW-0238">DNA-binding</keyword>
<accession>A0A098RZ02</accession>